<dbReference type="Proteomes" id="UP001645859">
    <property type="component" value="Unassembled WGS sequence"/>
</dbReference>
<evidence type="ECO:0000256" key="4">
    <source>
        <dbReference type="ARBA" id="ARBA00022989"/>
    </source>
</evidence>
<dbReference type="InterPro" id="IPR011701">
    <property type="entry name" value="MFS"/>
</dbReference>
<organism evidence="8 9">
    <name type="scientific">Leucobacter chromiireducens subsp. solipictus</name>
    <dbReference type="NCBI Taxonomy" id="398235"/>
    <lineage>
        <taxon>Bacteria</taxon>
        <taxon>Bacillati</taxon>
        <taxon>Actinomycetota</taxon>
        <taxon>Actinomycetes</taxon>
        <taxon>Micrococcales</taxon>
        <taxon>Microbacteriaceae</taxon>
        <taxon>Leucobacter</taxon>
    </lineage>
</organism>
<feature type="transmembrane region" description="Helical" evidence="6">
    <location>
        <begin position="179"/>
        <end position="196"/>
    </location>
</feature>
<evidence type="ECO:0000256" key="2">
    <source>
        <dbReference type="ARBA" id="ARBA00022448"/>
    </source>
</evidence>
<feature type="transmembrane region" description="Helical" evidence="6">
    <location>
        <begin position="151"/>
        <end position="173"/>
    </location>
</feature>
<comment type="subcellular location">
    <subcellularLocation>
        <location evidence="1">Cell membrane</location>
        <topology evidence="1">Multi-pass membrane protein</topology>
    </subcellularLocation>
</comment>
<dbReference type="InterPro" id="IPR036259">
    <property type="entry name" value="MFS_trans_sf"/>
</dbReference>
<dbReference type="PANTHER" id="PTHR42718">
    <property type="entry name" value="MAJOR FACILITATOR SUPERFAMILY MULTIDRUG TRANSPORTER MFSC"/>
    <property type="match status" value="1"/>
</dbReference>
<keyword evidence="5 6" id="KW-0472">Membrane</keyword>
<feature type="transmembrane region" description="Helical" evidence="6">
    <location>
        <begin position="92"/>
        <end position="115"/>
    </location>
</feature>
<proteinExistence type="predicted"/>
<gene>
    <name evidence="8" type="ORF">D3230_12595</name>
</gene>
<keyword evidence="2" id="KW-0813">Transport</keyword>
<evidence type="ECO:0000313" key="8">
    <source>
        <dbReference type="EMBL" id="MBL3680118.1"/>
    </source>
</evidence>
<sequence length="266" mass="27068">MMRRSRTPQLRAKSAGARRTMSPPHVLAVCAVSQVLIILDTTVLSVATPHIGTELGMTELSLPYISHSYTTALAAALLLSGRLADSLGRRRILAWGLAALGLASLIGALAPTALVLLGARFLQGLAAAAVLGANLALLVECFPEQSHRLRALGIWGAAGGSGGALGALLGGIMVEAASWRLALLINVPVVILLLLWPMRRSGTDRHGGAGAVDVAGGCLLAITLVLAVQGTVALTAGAPLPASCSRSPASAHSAGSLVLSTVPRDR</sequence>
<dbReference type="PROSITE" id="PS50850">
    <property type="entry name" value="MFS"/>
    <property type="match status" value="1"/>
</dbReference>
<evidence type="ECO:0000256" key="6">
    <source>
        <dbReference type="SAM" id="Phobius"/>
    </source>
</evidence>
<name>A0ABS1SLH3_9MICO</name>
<dbReference type="SUPFAM" id="SSF103473">
    <property type="entry name" value="MFS general substrate transporter"/>
    <property type="match status" value="1"/>
</dbReference>
<protein>
    <submittedName>
        <fullName evidence="8">MFS transporter</fullName>
    </submittedName>
</protein>
<evidence type="ECO:0000256" key="3">
    <source>
        <dbReference type="ARBA" id="ARBA00022692"/>
    </source>
</evidence>
<feature type="transmembrane region" description="Helical" evidence="6">
    <location>
        <begin position="121"/>
        <end position="139"/>
    </location>
</feature>
<dbReference type="InterPro" id="IPR020846">
    <property type="entry name" value="MFS_dom"/>
</dbReference>
<dbReference type="InterPro" id="IPR005829">
    <property type="entry name" value="Sugar_transporter_CS"/>
</dbReference>
<reference evidence="8 9" key="1">
    <citation type="submission" date="2018-09" db="EMBL/GenBank/DDBJ databases">
        <title>Comparative genomics of Leucobacter spp.</title>
        <authorList>
            <person name="Reis A.C."/>
            <person name="Kolvenbach B.A."/>
            <person name="Corvini P.F.X."/>
            <person name="Nunes O.C."/>
        </authorList>
    </citation>
    <scope>NUCLEOTIDE SEQUENCE [LARGE SCALE GENOMIC DNA]</scope>
    <source>
        <strain evidence="8 9">TAN 31504</strain>
    </source>
</reference>
<keyword evidence="3 6" id="KW-0812">Transmembrane</keyword>
<evidence type="ECO:0000259" key="7">
    <source>
        <dbReference type="PROSITE" id="PS50850"/>
    </source>
</evidence>
<evidence type="ECO:0000313" key="9">
    <source>
        <dbReference type="Proteomes" id="UP001645859"/>
    </source>
</evidence>
<accession>A0ABS1SLH3</accession>
<dbReference type="PROSITE" id="PS00216">
    <property type="entry name" value="SUGAR_TRANSPORT_1"/>
    <property type="match status" value="1"/>
</dbReference>
<evidence type="ECO:0000256" key="5">
    <source>
        <dbReference type="ARBA" id="ARBA00023136"/>
    </source>
</evidence>
<feature type="domain" description="Major facilitator superfamily (MFS) profile" evidence="7">
    <location>
        <begin position="26"/>
        <end position="266"/>
    </location>
</feature>
<comment type="caution">
    <text evidence="8">The sequence shown here is derived from an EMBL/GenBank/DDBJ whole genome shotgun (WGS) entry which is preliminary data.</text>
</comment>
<dbReference type="PANTHER" id="PTHR42718:SF9">
    <property type="entry name" value="MAJOR FACILITATOR SUPERFAMILY MULTIDRUG TRANSPORTER MFSC"/>
    <property type="match status" value="1"/>
</dbReference>
<dbReference type="Gene3D" id="1.20.1720.10">
    <property type="entry name" value="Multidrug resistance protein D"/>
    <property type="match status" value="1"/>
</dbReference>
<dbReference type="EMBL" id="QYAC01000006">
    <property type="protein sequence ID" value="MBL3680118.1"/>
    <property type="molecule type" value="Genomic_DNA"/>
</dbReference>
<dbReference type="Pfam" id="PF07690">
    <property type="entry name" value="MFS_1"/>
    <property type="match status" value="1"/>
</dbReference>
<keyword evidence="9" id="KW-1185">Reference proteome</keyword>
<evidence type="ECO:0000256" key="1">
    <source>
        <dbReference type="ARBA" id="ARBA00004651"/>
    </source>
</evidence>
<keyword evidence="4 6" id="KW-1133">Transmembrane helix</keyword>
<feature type="transmembrane region" description="Helical" evidence="6">
    <location>
        <begin position="61"/>
        <end position="80"/>
    </location>
</feature>